<name>A0ACC0BSP1_CATRO</name>
<gene>
    <name evidence="1" type="ORF">M9H77_06561</name>
</gene>
<organism evidence="1 2">
    <name type="scientific">Catharanthus roseus</name>
    <name type="common">Madagascar periwinkle</name>
    <name type="synonym">Vinca rosea</name>
    <dbReference type="NCBI Taxonomy" id="4058"/>
    <lineage>
        <taxon>Eukaryota</taxon>
        <taxon>Viridiplantae</taxon>
        <taxon>Streptophyta</taxon>
        <taxon>Embryophyta</taxon>
        <taxon>Tracheophyta</taxon>
        <taxon>Spermatophyta</taxon>
        <taxon>Magnoliopsida</taxon>
        <taxon>eudicotyledons</taxon>
        <taxon>Gunneridae</taxon>
        <taxon>Pentapetalae</taxon>
        <taxon>asterids</taxon>
        <taxon>lamiids</taxon>
        <taxon>Gentianales</taxon>
        <taxon>Apocynaceae</taxon>
        <taxon>Rauvolfioideae</taxon>
        <taxon>Vinceae</taxon>
        <taxon>Catharanthinae</taxon>
        <taxon>Catharanthus</taxon>
    </lineage>
</organism>
<evidence type="ECO:0000313" key="2">
    <source>
        <dbReference type="Proteomes" id="UP001060085"/>
    </source>
</evidence>
<dbReference type="EMBL" id="CM044702">
    <property type="protein sequence ID" value="KAI5675611.1"/>
    <property type="molecule type" value="Genomic_DNA"/>
</dbReference>
<evidence type="ECO:0000313" key="1">
    <source>
        <dbReference type="EMBL" id="KAI5675611.1"/>
    </source>
</evidence>
<accession>A0ACC0BSP1</accession>
<proteinExistence type="predicted"/>
<keyword evidence="2" id="KW-1185">Reference proteome</keyword>
<reference evidence="2" key="1">
    <citation type="journal article" date="2023" name="Nat. Plants">
        <title>Single-cell RNA sequencing provides a high-resolution roadmap for understanding the multicellular compartmentation of specialized metabolism.</title>
        <authorList>
            <person name="Sun S."/>
            <person name="Shen X."/>
            <person name="Li Y."/>
            <person name="Li Y."/>
            <person name="Wang S."/>
            <person name="Li R."/>
            <person name="Zhang H."/>
            <person name="Shen G."/>
            <person name="Guo B."/>
            <person name="Wei J."/>
            <person name="Xu J."/>
            <person name="St-Pierre B."/>
            <person name="Chen S."/>
            <person name="Sun C."/>
        </authorList>
    </citation>
    <scope>NUCLEOTIDE SEQUENCE [LARGE SCALE GENOMIC DNA]</scope>
</reference>
<protein>
    <submittedName>
        <fullName evidence="1">Uncharacterized protein</fullName>
    </submittedName>
</protein>
<sequence>MKLHPSARIKYKRKRYKERDRGRRLPVIPSRLRPFPEGYNPRSYFSLPSTPRRGSAAARRPFSRVVFSNKWYQSRGSGSSAPASDSNLSDLRSFSDPASEFKKLKTDRFDGKSDFVMWRRKMKAVLVQNKIAPTICSSEEYPESWKGEILKEKTR</sequence>
<dbReference type="Proteomes" id="UP001060085">
    <property type="component" value="Linkage Group LG02"/>
</dbReference>
<comment type="caution">
    <text evidence="1">The sequence shown here is derived from an EMBL/GenBank/DDBJ whole genome shotgun (WGS) entry which is preliminary data.</text>
</comment>